<dbReference type="GO" id="GO:0004725">
    <property type="term" value="F:protein tyrosine phosphatase activity"/>
    <property type="evidence" value="ECO:0007669"/>
    <property type="project" value="UniProtKB-EC"/>
</dbReference>
<evidence type="ECO:0000256" key="8">
    <source>
        <dbReference type="SAM" id="SignalP"/>
    </source>
</evidence>
<feature type="domain" description="Tyrosine specific protein phosphatases" evidence="10">
    <location>
        <begin position="1155"/>
        <end position="1224"/>
    </location>
</feature>
<gene>
    <name evidence="11" type="ORF">CLODIP_2_CD09495</name>
</gene>
<evidence type="ECO:0000256" key="4">
    <source>
        <dbReference type="ARBA" id="ARBA00022912"/>
    </source>
</evidence>
<keyword evidence="12" id="KW-1185">Reference proteome</keyword>
<dbReference type="AlphaFoldDB" id="A0A8S1E2G1"/>
<evidence type="ECO:0000259" key="9">
    <source>
        <dbReference type="PROSITE" id="PS50055"/>
    </source>
</evidence>
<evidence type="ECO:0000256" key="5">
    <source>
        <dbReference type="ARBA" id="ARBA00051722"/>
    </source>
</evidence>
<name>A0A8S1E2G1_9INSE</name>
<sequence length="1244" mass="141220">MLGVSLILLLMAKDFNCAHGYLFEFRKSGELQFCVSDEAVAFAKKYLDNYKEFTKVDVKDLNGADIPLAKYDCNLVLERGCEFWNTSQFNKADWSDRFPLVTDFRWNDLPVRLAQKRFESKFTILKGQNFGKHFSILAHDSAQFLFTDDPTFAKGLNIVIDGWGVDHISALRYCTYIPPEFTEKSYPTCGSTTAVTSNYKVLSQGEIWAHATLKIDQHGSNRNDELTITEKVIYAHLVPNSQMKINSDYFVSFRTNTRGLFKIHTYNVLHSSTKQSSMELLLKEDSSDSLCMDVIFLIRSVEIEISALSLEILDEMRRIQFNKVIKTDRTDEWITERISSRDHTLKRGWAVKLTAHIIEIVIGAVKFCKEGLMVIRPRQAMTRCSSLVNKNIDPTEEKNQLMQLLSELSGCGMFENNCAGVRACGQSGCSCLAGFHGDGCFRGCSGNKYGFNCDQTSTKNCTRNEINHIDGNCLAGCAGAFIFPLCEKECTGRSYGQNCSKISNRFCLNDAIHPSDGTCRAGCIKGYKYPNCLEEIQTAVPQLKSARTNEIILDVSKSLTGTRNIGRVLIQIKKDSDQQWRDESELHISEETGAENPPPLIYTPTCPPPKNNVILIATTLVGLLVAVLLIAIGARFYFKKWKAKKQSSTVAFTNNTVIINAEAPLSLSNGPDCEENIYELPPSANATEVEKYLLGALNNNYLKDQYEKFPRGQTQPWDDGTKPENRKKNRYGNLAAYDSSRVKLQLMPGEQNSDYINANYVDGYKRPRAYIASQGPRANTLDDFWQMVWQEKTTLIVMVTNLVESGKNKCEKYWPDETQEARYGRVTVRTVREEINADFVSRALSISRDNTNRLVEQLHYTNWPDHGVPLYPQSMAIFIEKITRYSDQHPILVHCSAGVGRTGTVILIDACLRMFRSYNRIDVANVFTQMRNQRVNLVDNLKQFEFAHLVLVESIVNPKFEVSCANFSEECMKLMANNKQKLRENFKKLLAICQRDFNRAELPVKNEVEKCRYPDLISSSNAIVRLFPYGNVVTMSFINAVFVDGYKRAKEFIATQVPMQNTIADFWRMIDQYNVKEIIVLNEPHISDGIFLPTKQGTFVFGDIKVVYDDYQEEKYFKTLEFILNSKGKCKKVSVKCVFGWLPGEIAPPHVESLIEFWGTLKITNEKDSITIVCHDGVTASGLFLGIGFVIEKIKMEQKVDVGLAVRTLRKSRPSFVSTELQFNLLYRAASMYLESFDTYGNFK</sequence>
<dbReference type="GO" id="GO:0008045">
    <property type="term" value="P:motor neuron axon guidance"/>
    <property type="evidence" value="ECO:0007669"/>
    <property type="project" value="TreeGrafter"/>
</dbReference>
<dbReference type="Gene3D" id="2.170.300.10">
    <property type="entry name" value="Tie2 ligand-binding domain superfamily"/>
    <property type="match status" value="1"/>
</dbReference>
<dbReference type="PANTHER" id="PTHR19134:SF562">
    <property type="entry name" value="PROTEIN-TYROSINE-PHOSPHATASE"/>
    <property type="match status" value="1"/>
</dbReference>
<dbReference type="PRINTS" id="PR00700">
    <property type="entry name" value="PRTYPHPHTASE"/>
</dbReference>
<dbReference type="InterPro" id="IPR029021">
    <property type="entry name" value="Prot-tyrosine_phosphatase-like"/>
</dbReference>
<evidence type="ECO:0000313" key="11">
    <source>
        <dbReference type="EMBL" id="CAB3387661.1"/>
    </source>
</evidence>
<dbReference type="PROSITE" id="PS00383">
    <property type="entry name" value="TYR_PHOSPHATASE_1"/>
    <property type="match status" value="1"/>
</dbReference>
<dbReference type="InterPro" id="IPR000242">
    <property type="entry name" value="PTP_cat"/>
</dbReference>
<keyword evidence="7" id="KW-0812">Transmembrane</keyword>
<dbReference type="CDD" id="cd00047">
    <property type="entry name" value="PTPc"/>
    <property type="match status" value="2"/>
</dbReference>
<dbReference type="SUPFAM" id="SSF52799">
    <property type="entry name" value="(Phosphotyrosine protein) phosphatases II"/>
    <property type="match status" value="2"/>
</dbReference>
<keyword evidence="3" id="KW-0378">Hydrolase</keyword>
<evidence type="ECO:0000256" key="1">
    <source>
        <dbReference type="ARBA" id="ARBA00009580"/>
    </source>
</evidence>
<dbReference type="Proteomes" id="UP000494165">
    <property type="component" value="Unassembled WGS sequence"/>
</dbReference>
<comment type="caution">
    <text evidence="11">The sequence shown here is derived from an EMBL/GenBank/DDBJ whole genome shotgun (WGS) entry which is preliminary data.</text>
</comment>
<dbReference type="Pfam" id="PF00102">
    <property type="entry name" value="Y_phosphatase"/>
    <property type="match status" value="2"/>
</dbReference>
<keyword evidence="7" id="KW-0472">Membrane</keyword>
<comment type="similarity">
    <text evidence="1">Belongs to the protein-tyrosine phosphatase family.</text>
</comment>
<dbReference type="InterPro" id="IPR050348">
    <property type="entry name" value="Protein-Tyr_Phosphatase"/>
</dbReference>
<organism evidence="11 12">
    <name type="scientific">Cloeon dipterum</name>
    <dbReference type="NCBI Taxonomy" id="197152"/>
    <lineage>
        <taxon>Eukaryota</taxon>
        <taxon>Metazoa</taxon>
        <taxon>Ecdysozoa</taxon>
        <taxon>Arthropoda</taxon>
        <taxon>Hexapoda</taxon>
        <taxon>Insecta</taxon>
        <taxon>Pterygota</taxon>
        <taxon>Palaeoptera</taxon>
        <taxon>Ephemeroptera</taxon>
        <taxon>Pisciforma</taxon>
        <taxon>Baetidae</taxon>
        <taxon>Cloeon</taxon>
    </lineage>
</organism>
<dbReference type="PANTHER" id="PTHR19134">
    <property type="entry name" value="RECEPTOR-TYPE TYROSINE-PROTEIN PHOSPHATASE"/>
    <property type="match status" value="1"/>
</dbReference>
<feature type="region of interest" description="Disordered" evidence="6">
    <location>
        <begin position="708"/>
        <end position="728"/>
    </location>
</feature>
<dbReference type="FunFam" id="3.90.190.10:FF:000102">
    <property type="entry name" value="Receptor-type tyrosine-protein phosphatase"/>
    <property type="match status" value="1"/>
</dbReference>
<feature type="chain" id="PRO_5035864375" description="protein-tyrosine-phosphatase" evidence="8">
    <location>
        <begin position="21"/>
        <end position="1244"/>
    </location>
</feature>
<dbReference type="PROSITE" id="PS50055">
    <property type="entry name" value="TYR_PHOSPHATASE_PTP"/>
    <property type="match status" value="2"/>
</dbReference>
<dbReference type="InterPro" id="IPR003595">
    <property type="entry name" value="Tyr_Pase_cat"/>
</dbReference>
<feature type="signal peptide" evidence="8">
    <location>
        <begin position="1"/>
        <end position="20"/>
    </location>
</feature>
<evidence type="ECO:0000259" key="10">
    <source>
        <dbReference type="PROSITE" id="PS50056"/>
    </source>
</evidence>
<keyword evidence="7" id="KW-1133">Transmembrane helix</keyword>
<dbReference type="EMBL" id="CADEPI010000604">
    <property type="protein sequence ID" value="CAB3387661.1"/>
    <property type="molecule type" value="Genomic_DNA"/>
</dbReference>
<evidence type="ECO:0000256" key="6">
    <source>
        <dbReference type="SAM" id="MobiDB-lite"/>
    </source>
</evidence>
<feature type="domain" description="Tyrosine-protein phosphatase" evidence="9">
    <location>
        <begin position="982"/>
        <end position="1233"/>
    </location>
</feature>
<dbReference type="OrthoDB" id="6022401at2759"/>
<dbReference type="Gene3D" id="3.90.190.10">
    <property type="entry name" value="Protein tyrosine phosphatase superfamily"/>
    <property type="match status" value="2"/>
</dbReference>
<dbReference type="EC" id="3.1.3.48" evidence="2"/>
<evidence type="ECO:0000256" key="3">
    <source>
        <dbReference type="ARBA" id="ARBA00022801"/>
    </source>
</evidence>
<dbReference type="PROSITE" id="PS50056">
    <property type="entry name" value="TYR_PHOSPHATASE_2"/>
    <property type="match status" value="2"/>
</dbReference>
<feature type="transmembrane region" description="Helical" evidence="7">
    <location>
        <begin position="613"/>
        <end position="638"/>
    </location>
</feature>
<feature type="domain" description="Tyrosine-protein phosphatase" evidence="9">
    <location>
        <begin position="702"/>
        <end position="954"/>
    </location>
</feature>
<reference evidence="11 12" key="1">
    <citation type="submission" date="2020-04" db="EMBL/GenBank/DDBJ databases">
        <authorList>
            <person name="Alioto T."/>
            <person name="Alioto T."/>
            <person name="Gomez Garrido J."/>
        </authorList>
    </citation>
    <scope>NUCLEOTIDE SEQUENCE [LARGE SCALE GENOMIC DNA]</scope>
</reference>
<accession>A0A8S1E2G1</accession>
<keyword evidence="4" id="KW-0904">Protein phosphatase</keyword>
<protein>
    <recommendedName>
        <fullName evidence="2">protein-tyrosine-phosphatase</fullName>
        <ecNumber evidence="2">3.1.3.48</ecNumber>
    </recommendedName>
</protein>
<keyword evidence="8" id="KW-0732">Signal</keyword>
<dbReference type="SMART" id="SM00404">
    <property type="entry name" value="PTPc_motif"/>
    <property type="match status" value="2"/>
</dbReference>
<dbReference type="InterPro" id="IPR000387">
    <property type="entry name" value="Tyr_Pase_dom"/>
</dbReference>
<feature type="domain" description="Tyrosine specific protein phosphatases" evidence="10">
    <location>
        <begin position="876"/>
        <end position="945"/>
    </location>
</feature>
<dbReference type="InterPro" id="IPR016130">
    <property type="entry name" value="Tyr_Pase_AS"/>
</dbReference>
<evidence type="ECO:0000313" key="12">
    <source>
        <dbReference type="Proteomes" id="UP000494165"/>
    </source>
</evidence>
<evidence type="ECO:0000256" key="2">
    <source>
        <dbReference type="ARBA" id="ARBA00013064"/>
    </source>
</evidence>
<comment type="catalytic activity">
    <reaction evidence="5">
        <text>O-phospho-L-tyrosyl-[protein] + H2O = L-tyrosyl-[protein] + phosphate</text>
        <dbReference type="Rhea" id="RHEA:10684"/>
        <dbReference type="Rhea" id="RHEA-COMP:10136"/>
        <dbReference type="Rhea" id="RHEA-COMP:20101"/>
        <dbReference type="ChEBI" id="CHEBI:15377"/>
        <dbReference type="ChEBI" id="CHEBI:43474"/>
        <dbReference type="ChEBI" id="CHEBI:46858"/>
        <dbReference type="ChEBI" id="CHEBI:61978"/>
        <dbReference type="EC" id="3.1.3.48"/>
    </reaction>
</comment>
<dbReference type="SMART" id="SM00194">
    <property type="entry name" value="PTPc"/>
    <property type="match status" value="2"/>
</dbReference>
<evidence type="ECO:0000256" key="7">
    <source>
        <dbReference type="SAM" id="Phobius"/>
    </source>
</evidence>
<proteinExistence type="inferred from homology"/>